<gene>
    <name evidence="2" type="ORF">O181_028015</name>
</gene>
<dbReference type="AlphaFoldDB" id="A0A9Q3CSG8"/>
<sequence>MLQPQLLTIAILFALTLNVLTVGRQDCKYGFGTRWVHTYDDFALCKVTAKDVFKCSRDNCHTSIGNINQKLYFEGCVGQISYRTIPFVFPYHFEVQGNTNTLIVYGGGMAQDLGQAQVYTNENFNCTIGPRRNTIRPYCDFCQPYSGK</sequence>
<comment type="caution">
    <text evidence="2">The sequence shown here is derived from an EMBL/GenBank/DDBJ whole genome shotgun (WGS) entry which is preliminary data.</text>
</comment>
<evidence type="ECO:0000313" key="3">
    <source>
        <dbReference type="Proteomes" id="UP000765509"/>
    </source>
</evidence>
<feature type="signal peptide" evidence="1">
    <location>
        <begin position="1"/>
        <end position="21"/>
    </location>
</feature>
<name>A0A9Q3CSG8_9BASI</name>
<organism evidence="2 3">
    <name type="scientific">Austropuccinia psidii MF-1</name>
    <dbReference type="NCBI Taxonomy" id="1389203"/>
    <lineage>
        <taxon>Eukaryota</taxon>
        <taxon>Fungi</taxon>
        <taxon>Dikarya</taxon>
        <taxon>Basidiomycota</taxon>
        <taxon>Pucciniomycotina</taxon>
        <taxon>Pucciniomycetes</taxon>
        <taxon>Pucciniales</taxon>
        <taxon>Sphaerophragmiaceae</taxon>
        <taxon>Austropuccinia</taxon>
    </lineage>
</organism>
<proteinExistence type="predicted"/>
<dbReference type="Proteomes" id="UP000765509">
    <property type="component" value="Unassembled WGS sequence"/>
</dbReference>
<protein>
    <submittedName>
        <fullName evidence="2">Uncharacterized protein</fullName>
    </submittedName>
</protein>
<keyword evidence="3" id="KW-1185">Reference proteome</keyword>
<keyword evidence="1" id="KW-0732">Signal</keyword>
<evidence type="ECO:0000313" key="2">
    <source>
        <dbReference type="EMBL" id="MBW0488300.1"/>
    </source>
</evidence>
<feature type="chain" id="PRO_5040212862" evidence="1">
    <location>
        <begin position="22"/>
        <end position="148"/>
    </location>
</feature>
<evidence type="ECO:0000256" key="1">
    <source>
        <dbReference type="SAM" id="SignalP"/>
    </source>
</evidence>
<accession>A0A9Q3CSG8</accession>
<dbReference type="EMBL" id="AVOT02009542">
    <property type="protein sequence ID" value="MBW0488300.1"/>
    <property type="molecule type" value="Genomic_DNA"/>
</dbReference>
<reference evidence="2" key="1">
    <citation type="submission" date="2021-03" db="EMBL/GenBank/DDBJ databases">
        <title>Draft genome sequence of rust myrtle Austropuccinia psidii MF-1, a brazilian biotype.</title>
        <authorList>
            <person name="Quecine M.C."/>
            <person name="Pachon D.M.R."/>
            <person name="Bonatelli M.L."/>
            <person name="Correr F.H."/>
            <person name="Franceschini L.M."/>
            <person name="Leite T.F."/>
            <person name="Margarido G.R.A."/>
            <person name="Almeida C.A."/>
            <person name="Ferrarezi J.A."/>
            <person name="Labate C.A."/>
        </authorList>
    </citation>
    <scope>NUCLEOTIDE SEQUENCE</scope>
    <source>
        <strain evidence="2">MF-1</strain>
    </source>
</reference>